<dbReference type="OrthoDB" id="9974981at2759"/>
<dbReference type="AlphaFoldDB" id="A0A8J5UH18"/>
<keyword evidence="2" id="KW-0560">Oxidoreductase</keyword>
<name>A0A8J5UH18_9ASCO</name>
<protein>
    <recommendedName>
        <fullName evidence="3">NmrA-like domain-containing protein</fullName>
    </recommendedName>
</protein>
<evidence type="ECO:0000256" key="2">
    <source>
        <dbReference type="ARBA" id="ARBA00023002"/>
    </source>
</evidence>
<dbReference type="PANTHER" id="PTHR47706:SF9">
    <property type="entry name" value="NMRA-LIKE DOMAIN-CONTAINING PROTEIN-RELATED"/>
    <property type="match status" value="1"/>
</dbReference>
<evidence type="ECO:0000313" key="4">
    <source>
        <dbReference type="EMBL" id="KAG7660587.1"/>
    </source>
</evidence>
<gene>
    <name evidence="4" type="ORF">J8A68_005853</name>
</gene>
<sequence length="295" mass="33469">MSKVSIAILGLSGSLGKPTIEAINSGKFDDKIQFPVKAFSRQDRESTDRIKYIKSELTEDTVDSISQELAGVDVIIEYLNPNPALLTIVEKVLEKVKPKLFIPSQFGIDILLARQYIPDILHMKYDHSENVRAIGGIKVVDIVTNWFAEDGLYLYEFVPHIGIDKETNTYLQIGDLDTTFPFTRVEDIGYIAIATATTPVEKLPDQIRVKSGDVSFREVIERYEKNHNVKLEVGTKLTPEEAMKQLKEKHEKTGFNWGDFFFYLQTLAVAVGLSYDSKDNELINPDESIWKWGVF</sequence>
<comment type="caution">
    <text evidence="4">The sequence shown here is derived from an EMBL/GenBank/DDBJ whole genome shotgun (WGS) entry which is preliminary data.</text>
</comment>
<proteinExistence type="predicted"/>
<evidence type="ECO:0000256" key="1">
    <source>
        <dbReference type="ARBA" id="ARBA00022857"/>
    </source>
</evidence>
<dbReference type="EMBL" id="JAGSYN010000276">
    <property type="protein sequence ID" value="KAG7660587.1"/>
    <property type="molecule type" value="Genomic_DNA"/>
</dbReference>
<accession>A0A8J5UH18</accession>
<organism evidence="4 5">
    <name type="scientific">[Candida] subhashii</name>
    <dbReference type="NCBI Taxonomy" id="561895"/>
    <lineage>
        <taxon>Eukaryota</taxon>
        <taxon>Fungi</taxon>
        <taxon>Dikarya</taxon>
        <taxon>Ascomycota</taxon>
        <taxon>Saccharomycotina</taxon>
        <taxon>Pichiomycetes</taxon>
        <taxon>Debaryomycetaceae</taxon>
        <taxon>Spathaspora</taxon>
    </lineage>
</organism>
<dbReference type="Proteomes" id="UP000694255">
    <property type="component" value="Unassembled WGS sequence"/>
</dbReference>
<reference evidence="4 5" key="1">
    <citation type="journal article" date="2021" name="DNA Res.">
        <title>Genome analysis of Candida subhashii reveals its hybrid nature and dual mitochondrial genome conformations.</title>
        <authorList>
            <person name="Mixao V."/>
            <person name="Hegedusova E."/>
            <person name="Saus E."/>
            <person name="Pryszcz L.P."/>
            <person name="Cillingova A."/>
            <person name="Nosek J."/>
            <person name="Gabaldon T."/>
        </authorList>
    </citation>
    <scope>NUCLEOTIDE SEQUENCE [LARGE SCALE GENOMIC DNA]</scope>
    <source>
        <strain evidence="4 5">CBS 10753</strain>
    </source>
</reference>
<keyword evidence="1" id="KW-0521">NADP</keyword>
<dbReference type="InterPro" id="IPR008030">
    <property type="entry name" value="NmrA-like"/>
</dbReference>
<dbReference type="InterPro" id="IPR051609">
    <property type="entry name" value="NmrA/Isoflavone_reductase-like"/>
</dbReference>
<feature type="domain" description="NmrA-like" evidence="3">
    <location>
        <begin position="4"/>
        <end position="246"/>
    </location>
</feature>
<dbReference type="RefSeq" id="XP_049260820.1">
    <property type="nucleotide sequence ID" value="XM_049409964.1"/>
</dbReference>
<evidence type="ECO:0000259" key="3">
    <source>
        <dbReference type="Pfam" id="PF05368"/>
    </source>
</evidence>
<dbReference type="Pfam" id="PF05368">
    <property type="entry name" value="NmrA"/>
    <property type="match status" value="1"/>
</dbReference>
<evidence type="ECO:0000313" key="5">
    <source>
        <dbReference type="Proteomes" id="UP000694255"/>
    </source>
</evidence>
<dbReference type="PANTHER" id="PTHR47706">
    <property type="entry name" value="NMRA-LIKE FAMILY PROTEIN"/>
    <property type="match status" value="1"/>
</dbReference>
<dbReference type="GO" id="GO:0016491">
    <property type="term" value="F:oxidoreductase activity"/>
    <property type="evidence" value="ECO:0007669"/>
    <property type="project" value="UniProtKB-KW"/>
</dbReference>
<dbReference type="GeneID" id="73472653"/>
<keyword evidence="5" id="KW-1185">Reference proteome</keyword>